<dbReference type="InterPro" id="IPR002347">
    <property type="entry name" value="SDR_fam"/>
</dbReference>
<dbReference type="PANTHER" id="PTHR44169:SF6">
    <property type="entry name" value="NADPH-DEPENDENT 1-ACYLDIHYDROXYACETONE PHOSPHATE REDUCTASE"/>
    <property type="match status" value="1"/>
</dbReference>
<dbReference type="EMBL" id="CYPR01000121">
    <property type="protein sequence ID" value="CUH39195.1"/>
    <property type="molecule type" value="Genomic_DNA"/>
</dbReference>
<dbReference type="SUPFAM" id="SSF51735">
    <property type="entry name" value="NAD(P)-binding Rossmann-fold domains"/>
    <property type="match status" value="1"/>
</dbReference>
<dbReference type="PRINTS" id="PR00081">
    <property type="entry name" value="GDHRDH"/>
</dbReference>
<name>A0A0M7BCY0_9RHOB</name>
<dbReference type="Pfam" id="PF00106">
    <property type="entry name" value="adh_short"/>
    <property type="match status" value="1"/>
</dbReference>
<evidence type="ECO:0000256" key="2">
    <source>
        <dbReference type="ARBA" id="ARBA00023002"/>
    </source>
</evidence>
<dbReference type="GO" id="GO:0003858">
    <property type="term" value="F:3-hydroxybutyrate dehydrogenase activity"/>
    <property type="evidence" value="ECO:0007669"/>
    <property type="project" value="UniProtKB-EC"/>
</dbReference>
<dbReference type="InterPro" id="IPR020904">
    <property type="entry name" value="Sc_DH/Rdtase_CS"/>
</dbReference>
<dbReference type="PROSITE" id="PS00061">
    <property type="entry name" value="ADH_SHORT"/>
    <property type="match status" value="1"/>
</dbReference>
<reference evidence="4 5" key="1">
    <citation type="submission" date="2015-09" db="EMBL/GenBank/DDBJ databases">
        <authorList>
            <person name="Jackson K.R."/>
            <person name="Lunt B.L."/>
            <person name="Fisher J.N.B."/>
            <person name="Gardner A.V."/>
            <person name="Bailey M.E."/>
            <person name="Deus L.M."/>
            <person name="Earl A.S."/>
            <person name="Gibby P.D."/>
            <person name="Hartmann K.A."/>
            <person name="Liu J.E."/>
            <person name="Manci A.M."/>
            <person name="Nielsen D.A."/>
            <person name="Solomon M.B."/>
            <person name="Breakwell D.P."/>
            <person name="Burnett S.H."/>
            <person name="Grose J.H."/>
        </authorList>
    </citation>
    <scope>NUCLEOTIDE SEQUENCE [LARGE SCALE GENOMIC DNA]</scope>
    <source>
        <strain evidence="4 5">CECT 7799</strain>
    </source>
</reference>
<proteinExistence type="inferred from homology"/>
<dbReference type="InterPro" id="IPR036291">
    <property type="entry name" value="NAD(P)-bd_dom_sf"/>
</dbReference>
<dbReference type="CDD" id="cd05374">
    <property type="entry name" value="17beta-HSD-like_SDR_c"/>
    <property type="match status" value="1"/>
</dbReference>
<dbReference type="EC" id="1.1.1.30" evidence="4"/>
<protein>
    <submittedName>
        <fullName evidence="4">D-beta-hydroxybutyrate dehydrogenase</fullName>
        <ecNumber evidence="4">1.1.1.30</ecNumber>
    </submittedName>
</protein>
<gene>
    <name evidence="4" type="primary">bdhA_1</name>
    <name evidence="4" type="ORF">JSE7799_01918</name>
</gene>
<dbReference type="Proteomes" id="UP000049455">
    <property type="component" value="Unassembled WGS sequence"/>
</dbReference>
<keyword evidence="5" id="KW-1185">Reference proteome</keyword>
<evidence type="ECO:0000313" key="5">
    <source>
        <dbReference type="Proteomes" id="UP000049455"/>
    </source>
</evidence>
<evidence type="ECO:0000256" key="1">
    <source>
        <dbReference type="ARBA" id="ARBA00006484"/>
    </source>
</evidence>
<dbReference type="PANTHER" id="PTHR44169">
    <property type="entry name" value="NADPH-DEPENDENT 1-ACYLDIHYDROXYACETONE PHOSPHATE REDUCTASE"/>
    <property type="match status" value="1"/>
</dbReference>
<evidence type="ECO:0000313" key="4">
    <source>
        <dbReference type="EMBL" id="CUH39195.1"/>
    </source>
</evidence>
<keyword evidence="2 4" id="KW-0560">Oxidoreductase</keyword>
<evidence type="ECO:0000256" key="3">
    <source>
        <dbReference type="RuleBase" id="RU000363"/>
    </source>
</evidence>
<dbReference type="AlphaFoldDB" id="A0A0M7BCY0"/>
<dbReference type="Gene3D" id="3.40.50.720">
    <property type="entry name" value="NAD(P)-binding Rossmann-like Domain"/>
    <property type="match status" value="1"/>
</dbReference>
<accession>A0A0M7BCY0</accession>
<dbReference type="OrthoDB" id="9793825at2"/>
<sequence>MTRTLLITGCSSGIGHHAAHTMAARGWQVFAACRREEDCARLRAEGLPAPLIDYERPTTIERGLAEVLDATGSRIDALFNNGAYAIPGLVEDLPVDGLRAIFEANFFGWHDLTRRVIPVMRQQGAGRIVQNSSVLGFAAAPWRGAYNATKFALEGLTDTLRIEMRGTGIDVVLIEPGPIRTRFRANAAKQFERWIDWEASARCDDYERLMGRLHDDRAARFELSAAAVTKVLIPALESPRPRPRYRVTVPTKIAATMKRLLPTRTMDRIVSNS</sequence>
<organism evidence="4 5">
    <name type="scientific">Jannaschia seosinensis</name>
    <dbReference type="NCBI Taxonomy" id="313367"/>
    <lineage>
        <taxon>Bacteria</taxon>
        <taxon>Pseudomonadati</taxon>
        <taxon>Pseudomonadota</taxon>
        <taxon>Alphaproteobacteria</taxon>
        <taxon>Rhodobacterales</taxon>
        <taxon>Roseobacteraceae</taxon>
        <taxon>Jannaschia</taxon>
    </lineage>
</organism>
<dbReference type="STRING" id="313367.JSE7799_01918"/>
<comment type="similarity">
    <text evidence="1 3">Belongs to the short-chain dehydrogenases/reductases (SDR) family.</text>
</comment>
<dbReference type="RefSeq" id="WP_055663420.1">
    <property type="nucleotide sequence ID" value="NZ_CYPR01000121.1"/>
</dbReference>
<dbReference type="PRINTS" id="PR00080">
    <property type="entry name" value="SDRFAMILY"/>
</dbReference>